<proteinExistence type="predicted"/>
<sequence length="151" mass="17255">MSSAGDLERMTQALQKEKEVALAYVAAEAKNARQSMPGSQLTTFFVSLPTRRRWVVSVLPALPMFLLIARRSSQTWFSSMKQNRIPTLFGMWAYLWIHLQLMRIRGLLVGWATRILSFPPMVKMVPLLSRSPFLPKPVFLSFRCELSAPLL</sequence>
<dbReference type="AlphaFoldDB" id="A0AAV3PRE5"/>
<dbReference type="Proteomes" id="UP001454036">
    <property type="component" value="Unassembled WGS sequence"/>
</dbReference>
<protein>
    <submittedName>
        <fullName evidence="1">Uncharacterized protein</fullName>
    </submittedName>
</protein>
<dbReference type="EMBL" id="BAABME010002191">
    <property type="protein sequence ID" value="GAA0153497.1"/>
    <property type="molecule type" value="Genomic_DNA"/>
</dbReference>
<keyword evidence="2" id="KW-1185">Reference proteome</keyword>
<organism evidence="1 2">
    <name type="scientific">Lithospermum erythrorhizon</name>
    <name type="common">Purple gromwell</name>
    <name type="synonym">Lithospermum officinale var. erythrorhizon</name>
    <dbReference type="NCBI Taxonomy" id="34254"/>
    <lineage>
        <taxon>Eukaryota</taxon>
        <taxon>Viridiplantae</taxon>
        <taxon>Streptophyta</taxon>
        <taxon>Embryophyta</taxon>
        <taxon>Tracheophyta</taxon>
        <taxon>Spermatophyta</taxon>
        <taxon>Magnoliopsida</taxon>
        <taxon>eudicotyledons</taxon>
        <taxon>Gunneridae</taxon>
        <taxon>Pentapetalae</taxon>
        <taxon>asterids</taxon>
        <taxon>lamiids</taxon>
        <taxon>Boraginales</taxon>
        <taxon>Boraginaceae</taxon>
        <taxon>Boraginoideae</taxon>
        <taxon>Lithospermeae</taxon>
        <taxon>Lithospermum</taxon>
    </lineage>
</organism>
<reference evidence="1 2" key="1">
    <citation type="submission" date="2024-01" db="EMBL/GenBank/DDBJ databases">
        <title>The complete chloroplast genome sequence of Lithospermum erythrorhizon: insights into the phylogenetic relationship among Boraginaceae species and the maternal lineages of purple gromwells.</title>
        <authorList>
            <person name="Okada T."/>
            <person name="Watanabe K."/>
        </authorList>
    </citation>
    <scope>NUCLEOTIDE SEQUENCE [LARGE SCALE GENOMIC DNA]</scope>
</reference>
<accession>A0AAV3PRE5</accession>
<gene>
    <name evidence="1" type="ORF">LIER_11720</name>
</gene>
<evidence type="ECO:0000313" key="1">
    <source>
        <dbReference type="EMBL" id="GAA0153497.1"/>
    </source>
</evidence>
<evidence type="ECO:0000313" key="2">
    <source>
        <dbReference type="Proteomes" id="UP001454036"/>
    </source>
</evidence>
<comment type="caution">
    <text evidence="1">The sequence shown here is derived from an EMBL/GenBank/DDBJ whole genome shotgun (WGS) entry which is preliminary data.</text>
</comment>
<name>A0AAV3PRE5_LITER</name>